<reference evidence="9" key="1">
    <citation type="submission" date="2022-10" db="EMBL/GenBank/DDBJ databases">
        <title>Genome assembly of Pristionchus species.</title>
        <authorList>
            <person name="Yoshida K."/>
            <person name="Sommer R.J."/>
        </authorList>
    </citation>
    <scope>NUCLEOTIDE SEQUENCE [LARGE SCALE GENOMIC DNA]</scope>
    <source>
        <strain evidence="9">RS5460</strain>
    </source>
</reference>
<dbReference type="Proteomes" id="UP001328107">
    <property type="component" value="Unassembled WGS sequence"/>
</dbReference>
<protein>
    <recommendedName>
        <fullName evidence="2">glucuronosyltransferase</fullName>
        <ecNumber evidence="2">2.4.1.17</ecNumber>
    </recommendedName>
</protein>
<sequence>SLKANAQRFKSMIATKPVSAETLLVKWTEFVAQHKNLDNLISYGAQLNFFVYHSLDVLSFFAAVIFSVLAVIFVVLRSVLRDAVASARGTLSPR</sequence>
<evidence type="ECO:0000256" key="2">
    <source>
        <dbReference type="ARBA" id="ARBA00012544"/>
    </source>
</evidence>
<keyword evidence="7" id="KW-0472">Membrane</keyword>
<dbReference type="EC" id="2.4.1.17" evidence="2"/>
<evidence type="ECO:0000256" key="5">
    <source>
        <dbReference type="ARBA" id="ARBA00022729"/>
    </source>
</evidence>
<dbReference type="Pfam" id="PF00201">
    <property type="entry name" value="UDPGT"/>
    <property type="match status" value="1"/>
</dbReference>
<comment type="similarity">
    <text evidence="1">Belongs to the UDP-glycosyltransferase family.</text>
</comment>
<comment type="catalytic activity">
    <reaction evidence="6">
        <text>glucuronate acceptor + UDP-alpha-D-glucuronate = acceptor beta-D-glucuronoside + UDP + H(+)</text>
        <dbReference type="Rhea" id="RHEA:21032"/>
        <dbReference type="ChEBI" id="CHEBI:15378"/>
        <dbReference type="ChEBI" id="CHEBI:58052"/>
        <dbReference type="ChEBI" id="CHEBI:58223"/>
        <dbReference type="ChEBI" id="CHEBI:132367"/>
        <dbReference type="ChEBI" id="CHEBI:132368"/>
        <dbReference type="EC" id="2.4.1.17"/>
    </reaction>
</comment>
<evidence type="ECO:0000256" key="6">
    <source>
        <dbReference type="ARBA" id="ARBA00047475"/>
    </source>
</evidence>
<dbReference type="GO" id="GO:0015020">
    <property type="term" value="F:glucuronosyltransferase activity"/>
    <property type="evidence" value="ECO:0007669"/>
    <property type="project" value="UniProtKB-EC"/>
</dbReference>
<evidence type="ECO:0000256" key="4">
    <source>
        <dbReference type="ARBA" id="ARBA00022679"/>
    </source>
</evidence>
<dbReference type="AlphaFoldDB" id="A0AAN4Z4U5"/>
<keyword evidence="5" id="KW-0732">Signal</keyword>
<evidence type="ECO:0000313" key="8">
    <source>
        <dbReference type="EMBL" id="GMR30705.1"/>
    </source>
</evidence>
<feature type="transmembrane region" description="Helical" evidence="7">
    <location>
        <begin position="57"/>
        <end position="76"/>
    </location>
</feature>
<keyword evidence="9" id="KW-1185">Reference proteome</keyword>
<organism evidence="8 9">
    <name type="scientific">Pristionchus mayeri</name>
    <dbReference type="NCBI Taxonomy" id="1317129"/>
    <lineage>
        <taxon>Eukaryota</taxon>
        <taxon>Metazoa</taxon>
        <taxon>Ecdysozoa</taxon>
        <taxon>Nematoda</taxon>
        <taxon>Chromadorea</taxon>
        <taxon>Rhabditida</taxon>
        <taxon>Rhabditina</taxon>
        <taxon>Diplogasteromorpha</taxon>
        <taxon>Diplogasteroidea</taxon>
        <taxon>Neodiplogasteridae</taxon>
        <taxon>Pristionchus</taxon>
    </lineage>
</organism>
<evidence type="ECO:0000256" key="3">
    <source>
        <dbReference type="ARBA" id="ARBA00022676"/>
    </source>
</evidence>
<evidence type="ECO:0000256" key="1">
    <source>
        <dbReference type="ARBA" id="ARBA00009995"/>
    </source>
</evidence>
<gene>
    <name evidence="8" type="ORF">PMAYCL1PPCAC_00900</name>
</gene>
<name>A0AAN4Z4U5_9BILA</name>
<proteinExistence type="inferred from homology"/>
<dbReference type="InterPro" id="IPR050271">
    <property type="entry name" value="UDP-glycosyltransferase"/>
</dbReference>
<evidence type="ECO:0000256" key="7">
    <source>
        <dbReference type="SAM" id="Phobius"/>
    </source>
</evidence>
<keyword evidence="4" id="KW-0808">Transferase</keyword>
<dbReference type="EMBL" id="BTRK01000001">
    <property type="protein sequence ID" value="GMR30705.1"/>
    <property type="molecule type" value="Genomic_DNA"/>
</dbReference>
<keyword evidence="7" id="KW-0812">Transmembrane</keyword>
<dbReference type="PANTHER" id="PTHR48043">
    <property type="entry name" value="EG:EG0003.4 PROTEIN-RELATED"/>
    <property type="match status" value="1"/>
</dbReference>
<accession>A0AAN4Z4U5</accession>
<keyword evidence="7" id="KW-1133">Transmembrane helix</keyword>
<dbReference type="InterPro" id="IPR002213">
    <property type="entry name" value="UDP_glucos_trans"/>
</dbReference>
<keyword evidence="3" id="KW-0328">Glycosyltransferase</keyword>
<feature type="non-terminal residue" evidence="8">
    <location>
        <position position="1"/>
    </location>
</feature>
<dbReference type="PANTHER" id="PTHR48043:SF145">
    <property type="entry name" value="FI06409P-RELATED"/>
    <property type="match status" value="1"/>
</dbReference>
<comment type="caution">
    <text evidence="8">The sequence shown here is derived from an EMBL/GenBank/DDBJ whole genome shotgun (WGS) entry which is preliminary data.</text>
</comment>
<evidence type="ECO:0000313" key="9">
    <source>
        <dbReference type="Proteomes" id="UP001328107"/>
    </source>
</evidence>